<proteinExistence type="predicted"/>
<dbReference type="InterPro" id="IPR010982">
    <property type="entry name" value="Lambda_DNA-bd_dom_sf"/>
</dbReference>
<dbReference type="Proteomes" id="UP000254227">
    <property type="component" value="Unassembled WGS sequence"/>
</dbReference>
<evidence type="ECO:0000313" key="2">
    <source>
        <dbReference type="EMBL" id="QPS03876.1"/>
    </source>
</evidence>
<dbReference type="SMART" id="SM00530">
    <property type="entry name" value="HTH_XRE"/>
    <property type="match status" value="1"/>
</dbReference>
<accession>A0A380U979</accession>
<dbReference type="EMBL" id="UFRV01000006">
    <property type="protein sequence ID" value="SUT98508.1"/>
    <property type="molecule type" value="Genomic_DNA"/>
</dbReference>
<reference evidence="3 4" key="1">
    <citation type="submission" date="2018-06" db="EMBL/GenBank/DDBJ databases">
        <authorList>
            <consortium name="Pathogen Informatics"/>
            <person name="Doyle S."/>
        </authorList>
    </citation>
    <scope>NUCLEOTIDE SEQUENCE [LARGE SCALE GENOMIC DNA]</scope>
    <source>
        <strain evidence="3 4">NCTC10308</strain>
    </source>
</reference>
<evidence type="ECO:0000313" key="5">
    <source>
        <dbReference type="Proteomes" id="UP000595107"/>
    </source>
</evidence>
<dbReference type="Proteomes" id="UP000595107">
    <property type="component" value="Chromosome"/>
</dbReference>
<dbReference type="GO" id="GO:0003677">
    <property type="term" value="F:DNA binding"/>
    <property type="evidence" value="ECO:0007669"/>
    <property type="project" value="InterPro"/>
</dbReference>
<organism evidence="3 4">
    <name type="scientific">Acinetobacter johnsonii</name>
    <dbReference type="NCBI Taxonomy" id="40214"/>
    <lineage>
        <taxon>Bacteria</taxon>
        <taxon>Pseudomonadati</taxon>
        <taxon>Pseudomonadota</taxon>
        <taxon>Gammaproteobacteria</taxon>
        <taxon>Moraxellales</taxon>
        <taxon>Moraxellaceae</taxon>
        <taxon>Acinetobacter</taxon>
    </lineage>
</organism>
<dbReference type="Gene3D" id="1.10.260.40">
    <property type="entry name" value="lambda repressor-like DNA-binding domains"/>
    <property type="match status" value="1"/>
</dbReference>
<dbReference type="InterPro" id="IPR001387">
    <property type="entry name" value="Cro/C1-type_HTH"/>
</dbReference>
<evidence type="ECO:0000259" key="1">
    <source>
        <dbReference type="PROSITE" id="PS50943"/>
    </source>
</evidence>
<dbReference type="RefSeq" id="WP_004697467.1">
    <property type="nucleotide sequence ID" value="NZ_BBTB01000043.1"/>
</dbReference>
<protein>
    <submittedName>
        <fullName evidence="2 3">Helix-turn-helix domain</fullName>
    </submittedName>
</protein>
<dbReference type="SUPFAM" id="SSF47413">
    <property type="entry name" value="lambda repressor-like DNA-binding domains"/>
    <property type="match status" value="1"/>
</dbReference>
<dbReference type="PROSITE" id="PS50943">
    <property type="entry name" value="HTH_CROC1"/>
    <property type="match status" value="1"/>
</dbReference>
<dbReference type="AlphaFoldDB" id="A0A380U979"/>
<evidence type="ECO:0000313" key="3">
    <source>
        <dbReference type="EMBL" id="SUT98508.1"/>
    </source>
</evidence>
<dbReference type="EMBL" id="CP065666">
    <property type="protein sequence ID" value="QPS03876.1"/>
    <property type="molecule type" value="Genomic_DNA"/>
</dbReference>
<reference evidence="2 5" key="2">
    <citation type="submission" date="2020-12" db="EMBL/GenBank/DDBJ databases">
        <title>FDA dAtabase for Regulatory Grade micrObial Sequences (FDA-ARGOS): Supporting development and validation of Infectious Disease Dx tests.</title>
        <authorList>
            <person name="Sproer C."/>
            <person name="Gronow S."/>
            <person name="Severitt S."/>
            <person name="Schroder I."/>
            <person name="Tallon L."/>
            <person name="Sadzewicz L."/>
            <person name="Zhao X."/>
            <person name="Boylan J."/>
            <person name="Ott S."/>
            <person name="Bowen H."/>
            <person name="Vavikolanu K."/>
            <person name="Mehta A."/>
            <person name="Aluvathingal J."/>
            <person name="Nadendla S."/>
            <person name="Lowell S."/>
            <person name="Myers T."/>
            <person name="Yan Y."/>
            <person name="Sichtig H."/>
        </authorList>
    </citation>
    <scope>NUCLEOTIDE SEQUENCE [LARGE SCALE GENOMIC DNA]</scope>
    <source>
        <strain evidence="2 5">FDAARGOS_910</strain>
    </source>
</reference>
<dbReference type="CDD" id="cd00093">
    <property type="entry name" value="HTH_XRE"/>
    <property type="match status" value="1"/>
</dbReference>
<feature type="domain" description="HTH cro/C1-type" evidence="1">
    <location>
        <begin position="15"/>
        <end position="67"/>
    </location>
</feature>
<gene>
    <name evidence="2" type="ORF">I6G67_17210</name>
    <name evidence="3" type="ORF">NCTC10308_02872</name>
</gene>
<name>A0A380U979_ACIJO</name>
<sequence>MIILNHYLGAVLGGIREGRQITQAQLGESLGCRGSFISNLEHGNNGDISRDMVEFYSQHLKVPVDEIYNLAMEYQLEYSNRDGMFYELTRDIIKRRLKAKYHQDRFEPRTRTIFNRRIGH</sequence>
<dbReference type="Pfam" id="PF12844">
    <property type="entry name" value="HTH_19"/>
    <property type="match status" value="1"/>
</dbReference>
<evidence type="ECO:0000313" key="4">
    <source>
        <dbReference type="Proteomes" id="UP000254227"/>
    </source>
</evidence>